<reference evidence="2" key="1">
    <citation type="submission" date="2014-09" db="EMBL/GenBank/DDBJ databases">
        <authorList>
            <person name="Magalhaes I.L.F."/>
            <person name="Oliveira U."/>
            <person name="Santos F.R."/>
            <person name="Vidigal T.H.D.A."/>
            <person name="Brescovit A.D."/>
            <person name="Santos A.J."/>
        </authorList>
    </citation>
    <scope>NUCLEOTIDE SEQUENCE</scope>
    <source>
        <tissue evidence="2">Shoot tissue taken approximately 20 cm above the soil surface</tissue>
    </source>
</reference>
<evidence type="ECO:0000256" key="1">
    <source>
        <dbReference type="SAM" id="MobiDB-lite"/>
    </source>
</evidence>
<organism evidence="2">
    <name type="scientific">Arundo donax</name>
    <name type="common">Giant reed</name>
    <name type="synonym">Donax arundinaceus</name>
    <dbReference type="NCBI Taxonomy" id="35708"/>
    <lineage>
        <taxon>Eukaryota</taxon>
        <taxon>Viridiplantae</taxon>
        <taxon>Streptophyta</taxon>
        <taxon>Embryophyta</taxon>
        <taxon>Tracheophyta</taxon>
        <taxon>Spermatophyta</taxon>
        <taxon>Magnoliopsida</taxon>
        <taxon>Liliopsida</taxon>
        <taxon>Poales</taxon>
        <taxon>Poaceae</taxon>
        <taxon>PACMAD clade</taxon>
        <taxon>Arundinoideae</taxon>
        <taxon>Arundineae</taxon>
        <taxon>Arundo</taxon>
    </lineage>
</organism>
<feature type="compositionally biased region" description="Low complexity" evidence="1">
    <location>
        <begin position="10"/>
        <end position="24"/>
    </location>
</feature>
<dbReference type="AlphaFoldDB" id="A0A0A8YXW1"/>
<proteinExistence type="predicted"/>
<protein>
    <submittedName>
        <fullName evidence="2">Uncharacterized protein</fullName>
    </submittedName>
</protein>
<evidence type="ECO:0000313" key="2">
    <source>
        <dbReference type="EMBL" id="JAD29325.1"/>
    </source>
</evidence>
<feature type="region of interest" description="Disordered" evidence="1">
    <location>
        <begin position="1"/>
        <end position="41"/>
    </location>
</feature>
<reference evidence="2" key="2">
    <citation type="journal article" date="2015" name="Data Brief">
        <title>Shoot transcriptome of the giant reed, Arundo donax.</title>
        <authorList>
            <person name="Barrero R.A."/>
            <person name="Guerrero F.D."/>
            <person name="Moolhuijzen P."/>
            <person name="Goolsby J.A."/>
            <person name="Tidwell J."/>
            <person name="Bellgard S.E."/>
            <person name="Bellgard M.I."/>
        </authorList>
    </citation>
    <scope>NUCLEOTIDE SEQUENCE</scope>
    <source>
        <tissue evidence="2">Shoot tissue taken approximately 20 cm above the soil surface</tissue>
    </source>
</reference>
<dbReference type="EMBL" id="GBRH01268570">
    <property type="protein sequence ID" value="JAD29325.1"/>
    <property type="molecule type" value="Transcribed_RNA"/>
</dbReference>
<sequence length="41" mass="3735">MGGGGGSRSSGGHSASPGESSSAPGPVPPSMDQALGLGQKP</sequence>
<accession>A0A0A8YXW1</accession>
<name>A0A0A8YXW1_ARUDO</name>